<dbReference type="Proteomes" id="UP000017831">
    <property type="component" value="Unassembled WGS sequence"/>
</dbReference>
<dbReference type="PANTHER" id="PTHR37841:SF1">
    <property type="entry name" value="DUF3298 DOMAIN-CONTAINING PROTEIN"/>
    <property type="match status" value="1"/>
</dbReference>
<organism evidence="2 3">
    <name type="scientific">Phocaeicola massiliensis B84634 = Timone 84634 = DSM 17679 = JCM 13223</name>
    <dbReference type="NCBI Taxonomy" id="1121098"/>
    <lineage>
        <taxon>Bacteria</taxon>
        <taxon>Pseudomonadati</taxon>
        <taxon>Bacteroidota</taxon>
        <taxon>Bacteroidia</taxon>
        <taxon>Bacteroidales</taxon>
        <taxon>Bacteroidaceae</taxon>
        <taxon>Phocaeicola</taxon>
    </lineage>
</organism>
<protein>
    <recommendedName>
        <fullName evidence="4">WG repeat-containing protein</fullName>
    </recommendedName>
</protein>
<dbReference type="InterPro" id="IPR032774">
    <property type="entry name" value="WG_beta_rep"/>
</dbReference>
<dbReference type="eggNOG" id="COG0515">
    <property type="taxonomic scope" value="Bacteria"/>
</dbReference>
<feature type="chain" id="PRO_5004676257" description="WG repeat-containing protein" evidence="1">
    <location>
        <begin position="21"/>
        <end position="515"/>
    </location>
</feature>
<gene>
    <name evidence="2" type="ORF">HMPREF1534_02278</name>
</gene>
<feature type="signal peptide" evidence="1">
    <location>
        <begin position="1"/>
        <end position="20"/>
    </location>
</feature>
<keyword evidence="1" id="KW-0732">Signal</keyword>
<keyword evidence="3" id="KW-1185">Reference proteome</keyword>
<dbReference type="PATRIC" id="fig|1121098.3.peg.2319"/>
<name>U6RD41_9BACT</name>
<dbReference type="HOGENOM" id="CLU_528599_0_0_10"/>
<sequence length="515" mass="56664">MVYACRLLMIWAFIPFGMNAQTAKWAIAPQYSSITPYGEDMYKVKIGKQVGVVDKDGKIIVGVYADSITNMVEDCSLVLRFVDGKNKLVSILHKDKTTSQISEDWYVGNYTFFSEGKLPVCNKKGRFGYIGPNGRVILDFAYSVAHPFSEGWASVCKGKNLFSVGLNAVSGLLNAKNKDKVFYVNENGQNLVLQSDIGDIYTGTTFKNGEALVITKDNRYCVINTSGQLLKIDNNIVLSFDEYYAIGQHADKSAKGTKSRIVYDGPTVYSEDDLYGYKQGSAIVLPAQFDDAQPFSRGYAIASKDNKYGLLKLYPGYFQCRSSVGSLKSVDAGMESVDYVVTVPQAWQEAELELFCSNDRGEKVNLSQPGNAKSTRIFSLVLPKKETRNLLLEGENLQLWNSSMIKNVSNVAGNDTGIGIAIAPSKVKANADDVASVVVTLTNQTGEAVEFEAVITGNQLITKKEKVSLDAGQSKKIYATFTKIIKEEKRVVTVTVPDMNKVSKSITVEPFFVNF</sequence>
<dbReference type="EMBL" id="AQHY01000026">
    <property type="protein sequence ID" value="EOA54400.1"/>
    <property type="molecule type" value="Genomic_DNA"/>
</dbReference>
<evidence type="ECO:0000256" key="1">
    <source>
        <dbReference type="SAM" id="SignalP"/>
    </source>
</evidence>
<comment type="caution">
    <text evidence="2">The sequence shown here is derived from an EMBL/GenBank/DDBJ whole genome shotgun (WGS) entry which is preliminary data.</text>
</comment>
<evidence type="ECO:0008006" key="4">
    <source>
        <dbReference type="Google" id="ProtNLM"/>
    </source>
</evidence>
<dbReference type="Pfam" id="PF14903">
    <property type="entry name" value="WG_beta_rep"/>
    <property type="match status" value="3"/>
</dbReference>
<accession>U6RD41</accession>
<proteinExistence type="predicted"/>
<dbReference type="PANTHER" id="PTHR37841">
    <property type="entry name" value="GLR2918 PROTEIN"/>
    <property type="match status" value="1"/>
</dbReference>
<dbReference type="STRING" id="1121098.HMPREF1534_02278"/>
<evidence type="ECO:0000313" key="3">
    <source>
        <dbReference type="Proteomes" id="UP000017831"/>
    </source>
</evidence>
<dbReference type="AlphaFoldDB" id="U6RD41"/>
<reference evidence="2 3" key="1">
    <citation type="submission" date="2013-04" db="EMBL/GenBank/DDBJ databases">
        <title>The Genome Sequence of Bacteroides massiliensis DSM 17679.</title>
        <authorList>
            <consortium name="The Broad Institute Genomics Platform"/>
            <person name="Earl A."/>
            <person name="Ward D."/>
            <person name="Feldgarden M."/>
            <person name="Gevers D."/>
            <person name="Martens E."/>
            <person name="Fenner L."/>
            <person name="Roux V."/>
            <person name="Mallet M.N."/>
            <person name="Raoult D."/>
            <person name="Walker B."/>
            <person name="Young S."/>
            <person name="Zeng Q."/>
            <person name="Gargeya S."/>
            <person name="Fitzgerald M."/>
            <person name="Haas B."/>
            <person name="Abouelleil A."/>
            <person name="Allen A.W."/>
            <person name="Alvarado L."/>
            <person name="Arachchi H.M."/>
            <person name="Berlin A.M."/>
            <person name="Chapman S.B."/>
            <person name="Gainer-Dewar J."/>
            <person name="Goldberg J."/>
            <person name="Griggs A."/>
            <person name="Gujja S."/>
            <person name="Hansen M."/>
            <person name="Howarth C."/>
            <person name="Imamovic A."/>
            <person name="Ireland A."/>
            <person name="Larimer J."/>
            <person name="McCowan C."/>
            <person name="Murphy C."/>
            <person name="Pearson M."/>
            <person name="Poon T.W."/>
            <person name="Priest M."/>
            <person name="Roberts A."/>
            <person name="Saif S."/>
            <person name="Shea T."/>
            <person name="Sisk P."/>
            <person name="Sykes S."/>
            <person name="Wortman J."/>
            <person name="Nusbaum C."/>
            <person name="Birren B."/>
        </authorList>
    </citation>
    <scope>NUCLEOTIDE SEQUENCE [LARGE SCALE GENOMIC DNA]</scope>
    <source>
        <strain evidence="3">B84634 / Timone 84634 / DSM 17679 / JCM 13223</strain>
    </source>
</reference>
<evidence type="ECO:0000313" key="2">
    <source>
        <dbReference type="EMBL" id="EOA54400.1"/>
    </source>
</evidence>